<proteinExistence type="predicted"/>
<keyword evidence="5" id="KW-1185">Reference proteome</keyword>
<accession>A0A9W6L175</accession>
<gene>
    <name evidence="4" type="ORF">GCM10017577_25190</name>
</gene>
<reference evidence="4" key="1">
    <citation type="journal article" date="2014" name="Int. J. Syst. Evol. Microbiol.">
        <title>Complete genome sequence of Corynebacterium casei LMG S-19264T (=DSM 44701T), isolated from a smear-ripened cheese.</title>
        <authorList>
            <consortium name="US DOE Joint Genome Institute (JGI-PGF)"/>
            <person name="Walter F."/>
            <person name="Albersmeier A."/>
            <person name="Kalinowski J."/>
            <person name="Ruckert C."/>
        </authorList>
    </citation>
    <scope>NUCLEOTIDE SEQUENCE</scope>
    <source>
        <strain evidence="4">VKM Ac-1069</strain>
    </source>
</reference>
<dbReference type="NCBIfam" id="TIGR01549">
    <property type="entry name" value="HAD-SF-IA-v1"/>
    <property type="match status" value="1"/>
</dbReference>
<dbReference type="SFLD" id="SFLDG01129">
    <property type="entry name" value="C1.5:_HAD__Beta-PGM__Phosphata"/>
    <property type="match status" value="1"/>
</dbReference>
<keyword evidence="2" id="KW-0378">Hydrolase</keyword>
<sequence>MSGIEAVLFDWGGTLTPWRTMDFHAGWRAYTEVLHADEPERAREVATALAEADTARWAAVQDGARAFHLAEVLADAAVDERSELHGAALEAYREFWVQATHTDPEAAPMLEELRGRELRLGVLSSTMWPGEWHEDWLRRDRVLHLFDGVTWSSDLEYTKPHPEAFRAAMAAVGVADPARCVYVGDRPYDDISGAKNVGMRAVLVPHSDIPVAQRVPVDVEPDGVIQRLAELPGLLRDW</sequence>
<protein>
    <submittedName>
        <fullName evidence="4">2-haloalkanoic acid dehalogenase</fullName>
    </submittedName>
</protein>
<evidence type="ECO:0000313" key="5">
    <source>
        <dbReference type="Proteomes" id="UP001143463"/>
    </source>
</evidence>
<dbReference type="NCBIfam" id="TIGR01509">
    <property type="entry name" value="HAD-SF-IA-v3"/>
    <property type="match status" value="1"/>
</dbReference>
<keyword evidence="3" id="KW-0460">Magnesium</keyword>
<dbReference type="InterPro" id="IPR036412">
    <property type="entry name" value="HAD-like_sf"/>
</dbReference>
<dbReference type="GO" id="GO:0044281">
    <property type="term" value="P:small molecule metabolic process"/>
    <property type="evidence" value="ECO:0007669"/>
    <property type="project" value="UniProtKB-ARBA"/>
</dbReference>
<dbReference type="InterPro" id="IPR023214">
    <property type="entry name" value="HAD_sf"/>
</dbReference>
<dbReference type="GO" id="GO:0016787">
    <property type="term" value="F:hydrolase activity"/>
    <property type="evidence" value="ECO:0007669"/>
    <property type="project" value="UniProtKB-KW"/>
</dbReference>
<evidence type="ECO:0000256" key="3">
    <source>
        <dbReference type="ARBA" id="ARBA00022842"/>
    </source>
</evidence>
<dbReference type="PANTHER" id="PTHR46470">
    <property type="entry name" value="N-ACYLNEURAMINATE-9-PHOSPHATASE"/>
    <property type="match status" value="1"/>
</dbReference>
<dbReference type="RefSeq" id="WP_231498219.1">
    <property type="nucleotide sequence ID" value="NZ_BAAAUZ010000042.1"/>
</dbReference>
<dbReference type="InterPro" id="IPR051400">
    <property type="entry name" value="HAD-like_hydrolase"/>
</dbReference>
<dbReference type="InterPro" id="IPR006439">
    <property type="entry name" value="HAD-SF_hydro_IA"/>
</dbReference>
<dbReference type="AlphaFoldDB" id="A0A9W6L175"/>
<evidence type="ECO:0000256" key="2">
    <source>
        <dbReference type="ARBA" id="ARBA00022801"/>
    </source>
</evidence>
<evidence type="ECO:0000313" key="4">
    <source>
        <dbReference type="EMBL" id="GLL11378.1"/>
    </source>
</evidence>
<reference evidence="4" key="2">
    <citation type="submission" date="2023-01" db="EMBL/GenBank/DDBJ databases">
        <authorList>
            <person name="Sun Q."/>
            <person name="Evtushenko L."/>
        </authorList>
    </citation>
    <scope>NUCLEOTIDE SEQUENCE</scope>
    <source>
        <strain evidence="4">VKM Ac-1069</strain>
    </source>
</reference>
<comment type="cofactor">
    <cofactor evidence="1">
        <name>Mg(2+)</name>
        <dbReference type="ChEBI" id="CHEBI:18420"/>
    </cofactor>
</comment>
<dbReference type="SFLD" id="SFLDS00003">
    <property type="entry name" value="Haloacid_Dehalogenase"/>
    <property type="match status" value="1"/>
</dbReference>
<comment type="caution">
    <text evidence="4">The sequence shown here is derived from an EMBL/GenBank/DDBJ whole genome shotgun (WGS) entry which is preliminary data.</text>
</comment>
<dbReference type="PANTHER" id="PTHR46470:SF4">
    <property type="entry name" value="5-AMINO-6-(5-PHOSPHO-D-RIBITYLAMINO)URACIL PHOSPHATASE YIGB"/>
    <property type="match status" value="1"/>
</dbReference>
<evidence type="ECO:0000256" key="1">
    <source>
        <dbReference type="ARBA" id="ARBA00001946"/>
    </source>
</evidence>
<dbReference type="EMBL" id="BSFQ01000008">
    <property type="protein sequence ID" value="GLL11378.1"/>
    <property type="molecule type" value="Genomic_DNA"/>
</dbReference>
<name>A0A9W6L175_9PSEU</name>
<dbReference type="Proteomes" id="UP001143463">
    <property type="component" value="Unassembled WGS sequence"/>
</dbReference>
<dbReference type="Pfam" id="PF00702">
    <property type="entry name" value="Hydrolase"/>
    <property type="match status" value="1"/>
</dbReference>
<dbReference type="Gene3D" id="3.40.50.1000">
    <property type="entry name" value="HAD superfamily/HAD-like"/>
    <property type="match status" value="1"/>
</dbReference>
<dbReference type="SUPFAM" id="SSF56784">
    <property type="entry name" value="HAD-like"/>
    <property type="match status" value="1"/>
</dbReference>
<organism evidence="4 5">
    <name type="scientific">Pseudonocardia halophobica</name>
    <dbReference type="NCBI Taxonomy" id="29401"/>
    <lineage>
        <taxon>Bacteria</taxon>
        <taxon>Bacillati</taxon>
        <taxon>Actinomycetota</taxon>
        <taxon>Actinomycetes</taxon>
        <taxon>Pseudonocardiales</taxon>
        <taxon>Pseudonocardiaceae</taxon>
        <taxon>Pseudonocardia</taxon>
    </lineage>
</organism>